<dbReference type="InterPro" id="IPR012910">
    <property type="entry name" value="Plug_dom"/>
</dbReference>
<dbReference type="InterPro" id="IPR039426">
    <property type="entry name" value="TonB-dep_rcpt-like"/>
</dbReference>
<keyword evidence="10 11" id="KW-0998">Cell outer membrane</keyword>
<feature type="domain" description="TonB-dependent receptor plug" evidence="15">
    <location>
        <begin position="46"/>
        <end position="153"/>
    </location>
</feature>
<evidence type="ECO:0000256" key="7">
    <source>
        <dbReference type="ARBA" id="ARBA00023065"/>
    </source>
</evidence>
<dbReference type="InterPro" id="IPR000531">
    <property type="entry name" value="Beta-barrel_TonB"/>
</dbReference>
<feature type="chain" id="PRO_5045334603" evidence="13">
    <location>
        <begin position="24"/>
        <end position="754"/>
    </location>
</feature>
<evidence type="ECO:0000313" key="17">
    <source>
        <dbReference type="Proteomes" id="UP001484535"/>
    </source>
</evidence>
<dbReference type="Gene3D" id="2.40.170.20">
    <property type="entry name" value="TonB-dependent receptor, beta-barrel domain"/>
    <property type="match status" value="1"/>
</dbReference>
<dbReference type="Pfam" id="PF07715">
    <property type="entry name" value="Plug"/>
    <property type="match status" value="1"/>
</dbReference>
<keyword evidence="8 12" id="KW-0798">TonB box</keyword>
<evidence type="ECO:0000259" key="14">
    <source>
        <dbReference type="Pfam" id="PF00593"/>
    </source>
</evidence>
<comment type="caution">
    <text evidence="16">The sequence shown here is derived from an EMBL/GenBank/DDBJ whole genome shotgun (WGS) entry which is preliminary data.</text>
</comment>
<evidence type="ECO:0000256" key="4">
    <source>
        <dbReference type="ARBA" id="ARBA00022496"/>
    </source>
</evidence>
<keyword evidence="3 11" id="KW-1134">Transmembrane beta strand</keyword>
<evidence type="ECO:0000256" key="12">
    <source>
        <dbReference type="RuleBase" id="RU003357"/>
    </source>
</evidence>
<proteinExistence type="inferred from homology"/>
<name>A0ABV0CV10_9SPHN</name>
<dbReference type="InterPro" id="IPR036942">
    <property type="entry name" value="Beta-barrel_TonB_sf"/>
</dbReference>
<dbReference type="PANTHER" id="PTHR32552:SF81">
    <property type="entry name" value="TONB-DEPENDENT OUTER MEMBRANE RECEPTOR"/>
    <property type="match status" value="1"/>
</dbReference>
<dbReference type="RefSeq" id="WP_346784153.1">
    <property type="nucleotide sequence ID" value="NZ_JBDLBR010000002.1"/>
</dbReference>
<dbReference type="Pfam" id="PF00593">
    <property type="entry name" value="TonB_dep_Rec_b-barrel"/>
    <property type="match status" value="1"/>
</dbReference>
<feature type="domain" description="TonB-dependent receptor-like beta-barrel" evidence="14">
    <location>
        <begin position="249"/>
        <end position="722"/>
    </location>
</feature>
<evidence type="ECO:0000256" key="9">
    <source>
        <dbReference type="ARBA" id="ARBA00023136"/>
    </source>
</evidence>
<sequence length="754" mass="81658">MNTNWLLTSSLLAVMAFAPAALAQEVAAPEQPTEIIVTGEKASRSLQETTASVAVFTDERIADENILTIQEVYQRMANVSETYGASGFSIRGIDQNGVSGGGYAATATVFVDGAPIQPDVLAQGPTDMWDVAQVEIFRGPQSTIQGLNALAGAVHIRTQDPTFYWDAKGRALVSSFDTTQFAVAGGGPLVSDELAFRVSAEKRDSDGYIYNTTREVPENPVDSISLRGKLLWSPSALPGFEARLNYHHFETRSGYLFAYVDRSNGDYFDTRSNPSDYPNSSDVNNDQVTLDLRYDLGGGLSLSALGTWTDTDFIRKFDGDYSAASRAYSDIAGGSETVTQELRLNYEGDRLSGLVGLFYYNRDEYRQAHQVTLVPTPEATIANLLAGNLGAETAAQVASLYVAALPYIPVDYTSDLPTSVETMAVFADARYRLTDRLSLLGGFRYDHERNTIGGDAIATFVGSLPDPAAFGASLAPVITAVNGAVLGFVADANGSAPAGTRNFDAFLPKAGIEMAWTPDLATAFVVQRGYRSGGSSFNTARSELFAYDPEFTWNYELSLRSTWLDGRLTLNANAFYIDWTDQQTLANFGNGTYDQHTVNAGKSHVYGFELELAHRVSSAFDWYASVGNTHTKFDEFVTDVGSITDLSGLEFTYAPEWTLSGGANVRLGGGLNANVNASYRSAVMTNVLVPQTNSRVGARTLVNARIGYEADHWSLSLFANNLFDEKYDQYVNDSINFAIIGAPRSIGVVLEAGF</sequence>
<evidence type="ECO:0000313" key="16">
    <source>
        <dbReference type="EMBL" id="MEN7536700.1"/>
    </source>
</evidence>
<evidence type="ECO:0000256" key="2">
    <source>
        <dbReference type="ARBA" id="ARBA00022448"/>
    </source>
</evidence>
<keyword evidence="7" id="KW-0406">Ion transport</keyword>
<keyword evidence="13" id="KW-0732">Signal</keyword>
<dbReference type="EMBL" id="JBDLBR010000002">
    <property type="protein sequence ID" value="MEN7536700.1"/>
    <property type="molecule type" value="Genomic_DNA"/>
</dbReference>
<keyword evidence="5 11" id="KW-0812">Transmembrane</keyword>
<dbReference type="PANTHER" id="PTHR32552">
    <property type="entry name" value="FERRICHROME IRON RECEPTOR-RELATED"/>
    <property type="match status" value="1"/>
</dbReference>
<evidence type="ECO:0000256" key="11">
    <source>
        <dbReference type="PROSITE-ProRule" id="PRU01360"/>
    </source>
</evidence>
<dbReference type="PROSITE" id="PS52016">
    <property type="entry name" value="TONB_DEPENDENT_REC_3"/>
    <property type="match status" value="1"/>
</dbReference>
<keyword evidence="17" id="KW-1185">Reference proteome</keyword>
<organism evidence="16 17">
    <name type="scientific">Aurantiacibacter flavus</name>
    <dbReference type="NCBI Taxonomy" id="3145232"/>
    <lineage>
        <taxon>Bacteria</taxon>
        <taxon>Pseudomonadati</taxon>
        <taxon>Pseudomonadota</taxon>
        <taxon>Alphaproteobacteria</taxon>
        <taxon>Sphingomonadales</taxon>
        <taxon>Erythrobacteraceae</taxon>
        <taxon>Aurantiacibacter</taxon>
    </lineage>
</organism>
<evidence type="ECO:0000256" key="10">
    <source>
        <dbReference type="ARBA" id="ARBA00023237"/>
    </source>
</evidence>
<gene>
    <name evidence="16" type="ORF">ABDJ38_05905</name>
</gene>
<keyword evidence="4" id="KW-0410">Iron transport</keyword>
<keyword evidence="9 11" id="KW-0472">Membrane</keyword>
<evidence type="ECO:0000256" key="5">
    <source>
        <dbReference type="ARBA" id="ARBA00022692"/>
    </source>
</evidence>
<evidence type="ECO:0000256" key="13">
    <source>
        <dbReference type="SAM" id="SignalP"/>
    </source>
</evidence>
<evidence type="ECO:0000256" key="3">
    <source>
        <dbReference type="ARBA" id="ARBA00022452"/>
    </source>
</evidence>
<comment type="similarity">
    <text evidence="11 12">Belongs to the TonB-dependent receptor family.</text>
</comment>
<dbReference type="Proteomes" id="UP001484535">
    <property type="component" value="Unassembled WGS sequence"/>
</dbReference>
<feature type="signal peptide" evidence="13">
    <location>
        <begin position="1"/>
        <end position="23"/>
    </location>
</feature>
<keyword evidence="2 11" id="KW-0813">Transport</keyword>
<keyword evidence="16" id="KW-0675">Receptor</keyword>
<evidence type="ECO:0000256" key="8">
    <source>
        <dbReference type="ARBA" id="ARBA00023077"/>
    </source>
</evidence>
<dbReference type="SUPFAM" id="SSF56935">
    <property type="entry name" value="Porins"/>
    <property type="match status" value="1"/>
</dbReference>
<accession>A0ABV0CV10</accession>
<reference evidence="16 17" key="1">
    <citation type="submission" date="2024-05" db="EMBL/GenBank/DDBJ databases">
        <authorList>
            <person name="Park S."/>
        </authorList>
    </citation>
    <scope>NUCLEOTIDE SEQUENCE [LARGE SCALE GENOMIC DNA]</scope>
    <source>
        <strain evidence="16 17">DGU5</strain>
    </source>
</reference>
<comment type="subcellular location">
    <subcellularLocation>
        <location evidence="1 11">Cell outer membrane</location>
        <topology evidence="1 11">Multi-pass membrane protein</topology>
    </subcellularLocation>
</comment>
<keyword evidence="6" id="KW-0408">Iron</keyword>
<evidence type="ECO:0000259" key="15">
    <source>
        <dbReference type="Pfam" id="PF07715"/>
    </source>
</evidence>
<protein>
    <submittedName>
        <fullName evidence="16">TonB-dependent receptor</fullName>
    </submittedName>
</protein>
<evidence type="ECO:0000256" key="6">
    <source>
        <dbReference type="ARBA" id="ARBA00023004"/>
    </source>
</evidence>
<evidence type="ECO:0000256" key="1">
    <source>
        <dbReference type="ARBA" id="ARBA00004571"/>
    </source>
</evidence>